<protein>
    <recommendedName>
        <fullName evidence="4 5">Large ribosomal subunit protein bL28</fullName>
    </recommendedName>
</protein>
<dbReference type="InterPro" id="IPR037147">
    <property type="entry name" value="Ribosomal_bL28_sf"/>
</dbReference>
<sequence length="78" mass="9108">MSRVCQVTGKGPVTGNNISHAHNKTRRRFLPNLQYHRFWVESEKRFVRLRVSAKGMRIIDKRGIDAVLTDLRARGEKF</sequence>
<dbReference type="STRING" id="198616.SAMN05216193_12341"/>
<dbReference type="InterPro" id="IPR026569">
    <property type="entry name" value="Ribosomal_bL28"/>
</dbReference>
<dbReference type="RefSeq" id="WP_084314846.1">
    <property type="nucleotide sequence ID" value="NZ_FNIJ01000023.1"/>
</dbReference>
<dbReference type="HAMAP" id="MF_00373">
    <property type="entry name" value="Ribosomal_bL28"/>
    <property type="match status" value="1"/>
</dbReference>
<evidence type="ECO:0000313" key="6">
    <source>
        <dbReference type="EMBL" id="SDP14406.1"/>
    </source>
</evidence>
<dbReference type="PANTHER" id="PTHR13528:SF2">
    <property type="entry name" value="LARGE RIBOSOMAL SUBUNIT PROTEIN BL28M"/>
    <property type="match status" value="1"/>
</dbReference>
<dbReference type="InterPro" id="IPR001383">
    <property type="entry name" value="Ribosomal_bL28_bact-type"/>
</dbReference>
<evidence type="ECO:0000256" key="2">
    <source>
        <dbReference type="ARBA" id="ARBA00022980"/>
    </source>
</evidence>
<dbReference type="Pfam" id="PF00830">
    <property type="entry name" value="Ribosomal_L28"/>
    <property type="match status" value="1"/>
</dbReference>
<dbReference type="OrthoDB" id="9805609at2"/>
<dbReference type="NCBIfam" id="TIGR00009">
    <property type="entry name" value="L28"/>
    <property type="match status" value="1"/>
</dbReference>
<evidence type="ECO:0000256" key="4">
    <source>
        <dbReference type="ARBA" id="ARBA00035174"/>
    </source>
</evidence>
<keyword evidence="3 5" id="KW-0687">Ribonucleoprotein</keyword>
<dbReference type="AlphaFoldDB" id="A0A1H0QCJ6"/>
<evidence type="ECO:0000313" key="7">
    <source>
        <dbReference type="Proteomes" id="UP000242957"/>
    </source>
</evidence>
<dbReference type="Proteomes" id="UP000242957">
    <property type="component" value="Unassembled WGS sequence"/>
</dbReference>
<dbReference type="EMBL" id="FNIJ01000023">
    <property type="protein sequence ID" value="SDP14406.1"/>
    <property type="molecule type" value="Genomic_DNA"/>
</dbReference>
<keyword evidence="2 5" id="KW-0689">Ribosomal protein</keyword>
<reference evidence="7" key="1">
    <citation type="submission" date="2016-10" db="EMBL/GenBank/DDBJ databases">
        <authorList>
            <person name="Varghese N."/>
            <person name="Submissions S."/>
        </authorList>
    </citation>
    <scope>NUCLEOTIDE SEQUENCE [LARGE SCALE GENOMIC DNA]</scope>
    <source>
        <strain evidence="7">JCM 21621</strain>
    </source>
</reference>
<dbReference type="GO" id="GO:0022625">
    <property type="term" value="C:cytosolic large ribosomal subunit"/>
    <property type="evidence" value="ECO:0007669"/>
    <property type="project" value="TreeGrafter"/>
</dbReference>
<dbReference type="Gene3D" id="2.30.170.40">
    <property type="entry name" value="Ribosomal protein L28/L24"/>
    <property type="match status" value="1"/>
</dbReference>
<dbReference type="SUPFAM" id="SSF143800">
    <property type="entry name" value="L28p-like"/>
    <property type="match status" value="1"/>
</dbReference>
<evidence type="ECO:0000256" key="1">
    <source>
        <dbReference type="ARBA" id="ARBA00008760"/>
    </source>
</evidence>
<organism evidence="6 7">
    <name type="scientific">Pseudomonas jinjuensis</name>
    <dbReference type="NCBI Taxonomy" id="198616"/>
    <lineage>
        <taxon>Bacteria</taxon>
        <taxon>Pseudomonadati</taxon>
        <taxon>Pseudomonadota</taxon>
        <taxon>Gammaproteobacteria</taxon>
        <taxon>Pseudomonadales</taxon>
        <taxon>Pseudomonadaceae</taxon>
        <taxon>Pseudomonas</taxon>
    </lineage>
</organism>
<comment type="similarity">
    <text evidence="1 5">Belongs to the bacterial ribosomal protein bL28 family.</text>
</comment>
<dbReference type="GO" id="GO:0003735">
    <property type="term" value="F:structural constituent of ribosome"/>
    <property type="evidence" value="ECO:0007669"/>
    <property type="project" value="InterPro"/>
</dbReference>
<proteinExistence type="inferred from homology"/>
<name>A0A1H0QCJ6_9PSED</name>
<accession>A0A1H0QCJ6</accession>
<dbReference type="PANTHER" id="PTHR13528">
    <property type="entry name" value="39S RIBOSOMAL PROTEIN L28, MITOCHONDRIAL"/>
    <property type="match status" value="1"/>
</dbReference>
<dbReference type="GO" id="GO:0006412">
    <property type="term" value="P:translation"/>
    <property type="evidence" value="ECO:0007669"/>
    <property type="project" value="UniProtKB-UniRule"/>
</dbReference>
<keyword evidence="7" id="KW-1185">Reference proteome</keyword>
<dbReference type="InterPro" id="IPR034704">
    <property type="entry name" value="Ribosomal_bL28/bL31-like_sf"/>
</dbReference>
<evidence type="ECO:0000256" key="5">
    <source>
        <dbReference type="HAMAP-Rule" id="MF_00373"/>
    </source>
</evidence>
<evidence type="ECO:0000256" key="3">
    <source>
        <dbReference type="ARBA" id="ARBA00023274"/>
    </source>
</evidence>
<dbReference type="FunFam" id="2.30.170.40:FF:000001">
    <property type="entry name" value="50S ribosomal protein L28"/>
    <property type="match status" value="1"/>
</dbReference>
<gene>
    <name evidence="5" type="primary">rpmB</name>
    <name evidence="6" type="ORF">SAMN05216193_12341</name>
</gene>